<keyword evidence="4" id="KW-1185">Reference proteome</keyword>
<evidence type="ECO:0000259" key="2">
    <source>
        <dbReference type="PROSITE" id="PS51154"/>
    </source>
</evidence>
<dbReference type="PANTHER" id="PTHR11106">
    <property type="entry name" value="GANGLIOSIDE INDUCED DIFFERENTIATION ASSOCIATED PROTEIN 2-RELATED"/>
    <property type="match status" value="1"/>
</dbReference>
<dbReference type="Pfam" id="PF01661">
    <property type="entry name" value="Macro"/>
    <property type="match status" value="1"/>
</dbReference>
<dbReference type="Proteomes" id="UP000785679">
    <property type="component" value="Unassembled WGS sequence"/>
</dbReference>
<keyword evidence="1" id="KW-1133">Transmembrane helix</keyword>
<name>A0A8J8T123_HALGN</name>
<accession>A0A8J8T123</accession>
<keyword evidence="1" id="KW-0812">Transmembrane</keyword>
<reference evidence="3" key="1">
    <citation type="submission" date="2019-06" db="EMBL/GenBank/DDBJ databases">
        <authorList>
            <person name="Zheng W."/>
        </authorList>
    </citation>
    <scope>NUCLEOTIDE SEQUENCE</scope>
    <source>
        <strain evidence="3">QDHG01</strain>
    </source>
</reference>
<dbReference type="SUPFAM" id="SSF52949">
    <property type="entry name" value="Macro domain-like"/>
    <property type="match status" value="1"/>
</dbReference>
<dbReference type="OrthoDB" id="6133115at2759"/>
<evidence type="ECO:0000313" key="3">
    <source>
        <dbReference type="EMBL" id="TNV77975.1"/>
    </source>
</evidence>
<evidence type="ECO:0000256" key="1">
    <source>
        <dbReference type="SAM" id="Phobius"/>
    </source>
</evidence>
<organism evidence="3 4">
    <name type="scientific">Halteria grandinella</name>
    <dbReference type="NCBI Taxonomy" id="5974"/>
    <lineage>
        <taxon>Eukaryota</taxon>
        <taxon>Sar</taxon>
        <taxon>Alveolata</taxon>
        <taxon>Ciliophora</taxon>
        <taxon>Intramacronucleata</taxon>
        <taxon>Spirotrichea</taxon>
        <taxon>Stichotrichia</taxon>
        <taxon>Sporadotrichida</taxon>
        <taxon>Halteriidae</taxon>
        <taxon>Halteria</taxon>
    </lineage>
</organism>
<dbReference type="EMBL" id="RRYP01011076">
    <property type="protein sequence ID" value="TNV77975.1"/>
    <property type="molecule type" value="Genomic_DNA"/>
</dbReference>
<keyword evidence="1" id="KW-0472">Membrane</keyword>
<proteinExistence type="predicted"/>
<gene>
    <name evidence="3" type="ORF">FGO68_gene15810</name>
</gene>
<dbReference type="AlphaFoldDB" id="A0A8J8T123"/>
<dbReference type="InterPro" id="IPR043472">
    <property type="entry name" value="Macro_dom-like"/>
</dbReference>
<dbReference type="SMART" id="SM00506">
    <property type="entry name" value="A1pp"/>
    <property type="match status" value="1"/>
</dbReference>
<feature type="transmembrane region" description="Helical" evidence="1">
    <location>
        <begin position="337"/>
        <end position="355"/>
    </location>
</feature>
<dbReference type="PROSITE" id="PS51154">
    <property type="entry name" value="MACRO"/>
    <property type="match status" value="1"/>
</dbReference>
<feature type="domain" description="Macro" evidence="2">
    <location>
        <begin position="24"/>
        <end position="219"/>
    </location>
</feature>
<comment type="caution">
    <text evidence="3">The sequence shown here is derived from an EMBL/GenBank/DDBJ whole genome shotgun (WGS) entry which is preliminary data.</text>
</comment>
<evidence type="ECO:0000313" key="4">
    <source>
        <dbReference type="Proteomes" id="UP000785679"/>
    </source>
</evidence>
<dbReference type="InterPro" id="IPR002589">
    <property type="entry name" value="Macro_dom"/>
</dbReference>
<dbReference type="PANTHER" id="PTHR11106:SF111">
    <property type="entry name" value="MACRO DOMAIN-CONTAINING PROTEIN"/>
    <property type="match status" value="1"/>
</dbReference>
<protein>
    <recommendedName>
        <fullName evidence="2">Macro domain-containing protein</fullName>
    </recommendedName>
</protein>
<sequence length="359" mass="41037">MIEFFYYKLSQMEALDILTIQFLLDSLTVILNDWLTVSVLQGDICNEPVEMIVNPANSSLSHGGGLAAQIATLGGREIMESSLENLRVYGQVETGSCVVLTSGQLRTRGIKYVCHAVGPSLKRKGIPDKEEINQLKSVIQMILLKADQNYCKSVAIPGISSGIFGYPKRLCAKHIFESIEAFAKQPISDDEERILKTVRLTNIDQETFNAFKQEFISRYSHTDKHIVKETKQKQDLALNLPNTSEHFAIDIPEPAIEAPQVNPISQISSMNQPISHNRGIDYSTFNNNRPQLRNLGHKRSEEFKEEHYGDVPYDMLSSPRDNRRDQPEWLHECWQAYRYRIIIVVALIIVIFLYWRYTM</sequence>
<dbReference type="Gene3D" id="3.40.220.10">
    <property type="entry name" value="Leucine Aminopeptidase, subunit E, domain 1"/>
    <property type="match status" value="1"/>
</dbReference>